<evidence type="ECO:0000256" key="3">
    <source>
        <dbReference type="ARBA" id="ARBA00022475"/>
    </source>
</evidence>
<dbReference type="SUPFAM" id="SSF82689">
    <property type="entry name" value="Mechanosensitive channel protein MscS (YggB), C-terminal domain"/>
    <property type="match status" value="1"/>
</dbReference>
<evidence type="ECO:0000256" key="1">
    <source>
        <dbReference type="ARBA" id="ARBA00004651"/>
    </source>
</evidence>
<dbReference type="InterPro" id="IPR011066">
    <property type="entry name" value="MscS_channel_C_sf"/>
</dbReference>
<name>A0A1H6TNE5_9PSED</name>
<dbReference type="PROSITE" id="PS01246">
    <property type="entry name" value="UPF0003"/>
    <property type="match status" value="1"/>
</dbReference>
<feature type="transmembrane region" description="Helical" evidence="8">
    <location>
        <begin position="900"/>
        <end position="928"/>
    </location>
</feature>
<protein>
    <submittedName>
        <fullName evidence="15">Potassium efflux system protein</fullName>
    </submittedName>
</protein>
<feature type="transmembrane region" description="Helical" evidence="8">
    <location>
        <begin position="494"/>
        <end position="513"/>
    </location>
</feature>
<feature type="transmembrane region" description="Helical" evidence="8">
    <location>
        <begin position="574"/>
        <end position="592"/>
    </location>
</feature>
<evidence type="ECO:0000256" key="8">
    <source>
        <dbReference type="SAM" id="Phobius"/>
    </source>
</evidence>
<keyword evidence="5 9" id="KW-0732">Signal</keyword>
<accession>A0A1H6TNE5</accession>
<dbReference type="NCBIfam" id="NF008438">
    <property type="entry name" value="PRK11281.1"/>
    <property type="match status" value="1"/>
</dbReference>
<comment type="similarity">
    <text evidence="2">Belongs to the MscS (TC 1.A.23) family.</text>
</comment>
<evidence type="ECO:0000256" key="7">
    <source>
        <dbReference type="ARBA" id="ARBA00023136"/>
    </source>
</evidence>
<dbReference type="Pfam" id="PF21082">
    <property type="entry name" value="MS_channel_3rd"/>
    <property type="match status" value="1"/>
</dbReference>
<dbReference type="GO" id="GO:0005886">
    <property type="term" value="C:plasma membrane"/>
    <property type="evidence" value="ECO:0007669"/>
    <property type="project" value="UniProtKB-SubCell"/>
</dbReference>
<feature type="domain" description="Mechanosensitive ion channel inner membrane" evidence="11">
    <location>
        <begin position="493"/>
        <end position="812"/>
    </location>
</feature>
<keyword evidence="4 8" id="KW-0812">Transmembrane</keyword>
<feature type="transmembrane region" description="Helical" evidence="8">
    <location>
        <begin position="676"/>
        <end position="702"/>
    </location>
</feature>
<feature type="transmembrane region" description="Helical" evidence="8">
    <location>
        <begin position="616"/>
        <end position="633"/>
    </location>
</feature>
<evidence type="ECO:0000259" key="10">
    <source>
        <dbReference type="Pfam" id="PF00924"/>
    </source>
</evidence>
<evidence type="ECO:0000259" key="14">
    <source>
        <dbReference type="Pfam" id="PF21088"/>
    </source>
</evidence>
<evidence type="ECO:0000313" key="15">
    <source>
        <dbReference type="EMBL" id="SEI81609.1"/>
    </source>
</evidence>
<dbReference type="AlphaFoldDB" id="A0A1H6TNE5"/>
<evidence type="ECO:0000313" key="16">
    <source>
        <dbReference type="Proteomes" id="UP000242930"/>
    </source>
</evidence>
<dbReference type="RefSeq" id="WP_139214633.1">
    <property type="nucleotide sequence ID" value="NZ_FNZE01000002.1"/>
</dbReference>
<feature type="domain" description="Mechanosensitive ion channel MscS" evidence="10">
    <location>
        <begin position="916"/>
        <end position="981"/>
    </location>
</feature>
<dbReference type="InterPro" id="IPR011014">
    <property type="entry name" value="MscS_channel_TM-2"/>
</dbReference>
<keyword evidence="7 8" id="KW-0472">Membrane</keyword>
<proteinExistence type="inferred from homology"/>
<feature type="domain" description="Mechanosensitive ion channel MscS porin" evidence="12">
    <location>
        <begin position="39"/>
        <end position="267"/>
    </location>
</feature>
<dbReference type="InterPro" id="IPR010920">
    <property type="entry name" value="LSM_dom_sf"/>
</dbReference>
<dbReference type="InterPro" id="IPR006686">
    <property type="entry name" value="MscS_channel_CS"/>
</dbReference>
<feature type="transmembrane region" description="Helical" evidence="8">
    <location>
        <begin position="714"/>
        <end position="735"/>
    </location>
</feature>
<evidence type="ECO:0000259" key="12">
    <source>
        <dbReference type="Pfam" id="PF12795"/>
    </source>
</evidence>
<dbReference type="InterPro" id="IPR049278">
    <property type="entry name" value="MS_channel_C"/>
</dbReference>
<dbReference type="STRING" id="915471.SAMN05216201_102306"/>
<feature type="domain" description="Mechanosensitive ion channel MscS C-terminal" evidence="13">
    <location>
        <begin position="989"/>
        <end position="1072"/>
    </location>
</feature>
<dbReference type="InterPro" id="IPR023408">
    <property type="entry name" value="MscS_beta-dom_sf"/>
</dbReference>
<dbReference type="Pfam" id="PF00924">
    <property type="entry name" value="MS_channel_2nd"/>
    <property type="match status" value="1"/>
</dbReference>
<keyword evidence="6 8" id="KW-1133">Transmembrane helix</keyword>
<comment type="subcellular location">
    <subcellularLocation>
        <location evidence="1">Cell membrane</location>
        <topology evidence="1">Multi-pass membrane protein</topology>
    </subcellularLocation>
</comment>
<dbReference type="GO" id="GO:0009992">
    <property type="term" value="P:intracellular water homeostasis"/>
    <property type="evidence" value="ECO:0007669"/>
    <property type="project" value="TreeGrafter"/>
</dbReference>
<dbReference type="OrthoDB" id="9799209at2"/>
<feature type="transmembrane region" description="Helical" evidence="8">
    <location>
        <begin position="645"/>
        <end position="664"/>
    </location>
</feature>
<feature type="transmembrane region" description="Helical" evidence="8">
    <location>
        <begin position="826"/>
        <end position="846"/>
    </location>
</feature>
<dbReference type="Pfam" id="PF21088">
    <property type="entry name" value="MS_channel_1st"/>
    <property type="match status" value="1"/>
</dbReference>
<dbReference type="Proteomes" id="UP000242930">
    <property type="component" value="Unassembled WGS sequence"/>
</dbReference>
<dbReference type="PANTHER" id="PTHR30347">
    <property type="entry name" value="POTASSIUM CHANNEL RELATED"/>
    <property type="match status" value="1"/>
</dbReference>
<dbReference type="InterPro" id="IPR006685">
    <property type="entry name" value="MscS_channel_2nd"/>
</dbReference>
<dbReference type="Gene3D" id="3.30.70.100">
    <property type="match status" value="1"/>
</dbReference>
<gene>
    <name evidence="15" type="ORF">SAMN05216201_102306</name>
</gene>
<organism evidence="15 16">
    <name type="scientific">Pseudomonas linyingensis</name>
    <dbReference type="NCBI Taxonomy" id="915471"/>
    <lineage>
        <taxon>Bacteria</taxon>
        <taxon>Pseudomonadati</taxon>
        <taxon>Pseudomonadota</taxon>
        <taxon>Gammaproteobacteria</taxon>
        <taxon>Pseudomonadales</taxon>
        <taxon>Pseudomonadaceae</taxon>
        <taxon>Pseudomonas</taxon>
    </lineage>
</organism>
<feature type="transmembrane region" description="Helical" evidence="8">
    <location>
        <begin position="533"/>
        <end position="562"/>
    </location>
</feature>
<evidence type="ECO:0000256" key="5">
    <source>
        <dbReference type="ARBA" id="ARBA00022729"/>
    </source>
</evidence>
<evidence type="ECO:0000259" key="11">
    <source>
        <dbReference type="Pfam" id="PF12794"/>
    </source>
</evidence>
<dbReference type="GO" id="GO:0008381">
    <property type="term" value="F:mechanosensitive monoatomic ion channel activity"/>
    <property type="evidence" value="ECO:0007669"/>
    <property type="project" value="UniProtKB-ARBA"/>
</dbReference>
<keyword evidence="3" id="KW-1003">Cell membrane</keyword>
<dbReference type="InterPro" id="IPR025692">
    <property type="entry name" value="MscS_IM_dom1"/>
</dbReference>
<dbReference type="Pfam" id="PF12794">
    <property type="entry name" value="MscS_TM"/>
    <property type="match status" value="1"/>
</dbReference>
<feature type="transmembrane region" description="Helical" evidence="8">
    <location>
        <begin position="867"/>
        <end position="888"/>
    </location>
</feature>
<dbReference type="InterPro" id="IPR024393">
    <property type="entry name" value="MscS_porin"/>
</dbReference>
<evidence type="ECO:0000256" key="9">
    <source>
        <dbReference type="SAM" id="SignalP"/>
    </source>
</evidence>
<sequence length="1109" mass="122648">MMFKLRPFLASLLLSLLILAPFAGAADALPNAAAVQKSLARLEERKLPEAEHKAMQETLQKTLDNLQKIQTSSDELASLKQLLADAPKLTAEAQREQARLKPVVAEELSTRYANLPTTQLESMLAERLTQLNDWQAQLALATNALIDAQTRPERAQAEISANQARTQTIRELLKSGKDKNVPLGSEQRAMLQSELAALEAVSQLRSQELAGNTTLQDLSASQRALLTQRIALLEAEILAQQNTLNAKRREESAETVAQLSRESLDNQSGSLLATQADLNLALSDYLLKATDRANELIRKNIGTKQQLDSLKQAEQALDEQIAVLKGSLLLTRILYQQKNALPKVSADKNLADEIADLRLYQFELNQRRAEIVNPTQYVDTLLASQPGESLTPELRSELEQLARARLALLDRLNSELGNLLTQAITLQLNQKQLLATSASLSRTLDEQMFWIASNKPLDLDWFKEVPGRLQRQLDALPLMDSAKAIGHGLIGQPLLFLPLVVLLGALLAGRPWLRHRLAQIDDDLHQLRRNRQLLTPLALLCHFLLVLPLPLIVAACGVVLIQDPQAATTVFGESLLQLAQAILVFGVGYRLLARGSVAERHFGWESARVQILYRQVRYLGLVVMPMVLVVSIAERQLSGLSEDVLGIFIVLSGFLLMSWILLHIMLSQPPFFGSRVLHFLAALLLVGLPLAHVLLVGFGYYYTALKLTGRLLDSLYIIAIWTVVQSTVLHGLDIAARRLALQRAQARQQTPTREGAEGGELIEEPNLALEQVNQQSLRLIRLGLLLAFGGIFYFVWADLLAVFTYLDSVTLYEYTSGSGDSAVSVPISLSDLLGALVILVITVALARNLPGLLEMLVLSRMQLAQGSAYATTALLSYAIMAFGLVSTLSTLGLSWDKLQWLVAALSVGIGFGMQEIFANFISGLIILFERPVRIGDVVTIGNLSGSVSKIRIRATTITDFDRKEIIVPNKTFITSQLINWSLTDTVTRVTIKIGVAYGTDLELVRKLLLRIARDNPRVLKEPEPMVLFLTFNESTLDHELRIHVRELGDRNAAIDEINREIDRLFREHDIEIAFRQLDVFLKNLQGQQLQLVSSQPPASASAAGKAARE</sequence>
<dbReference type="FunFam" id="1.10.287.1260:FF:000002">
    <property type="entry name" value="Potassium efflux system KefA"/>
    <property type="match status" value="1"/>
</dbReference>
<feature type="signal peptide" evidence="9">
    <location>
        <begin position="1"/>
        <end position="25"/>
    </location>
</feature>
<evidence type="ECO:0000259" key="13">
    <source>
        <dbReference type="Pfam" id="PF21082"/>
    </source>
</evidence>
<dbReference type="InterPro" id="IPR052702">
    <property type="entry name" value="MscS-like_channel"/>
</dbReference>
<evidence type="ECO:0000256" key="4">
    <source>
        <dbReference type="ARBA" id="ARBA00022692"/>
    </source>
</evidence>
<dbReference type="InterPro" id="IPR049142">
    <property type="entry name" value="MS_channel_1st"/>
</dbReference>
<reference evidence="16" key="1">
    <citation type="submission" date="2016-10" db="EMBL/GenBank/DDBJ databases">
        <authorList>
            <person name="Varghese N."/>
            <person name="Submissions S."/>
        </authorList>
    </citation>
    <scope>NUCLEOTIDE SEQUENCE [LARGE SCALE GENOMIC DNA]</scope>
    <source>
        <strain evidence="16">LMG 25967</strain>
    </source>
</reference>
<dbReference type="SUPFAM" id="SSF50182">
    <property type="entry name" value="Sm-like ribonucleoproteins"/>
    <property type="match status" value="1"/>
</dbReference>
<dbReference type="Gene3D" id="2.30.30.60">
    <property type="match status" value="1"/>
</dbReference>
<feature type="chain" id="PRO_5017310764" evidence="9">
    <location>
        <begin position="26"/>
        <end position="1109"/>
    </location>
</feature>
<keyword evidence="16" id="KW-1185">Reference proteome</keyword>
<dbReference type="EMBL" id="FNZE01000002">
    <property type="protein sequence ID" value="SEI81609.1"/>
    <property type="molecule type" value="Genomic_DNA"/>
</dbReference>
<evidence type="ECO:0000256" key="2">
    <source>
        <dbReference type="ARBA" id="ARBA00008017"/>
    </source>
</evidence>
<dbReference type="Gene3D" id="1.10.287.1260">
    <property type="match status" value="1"/>
</dbReference>
<feature type="domain" description="Mechanosensitive ion channel transmembrane helices 2/3" evidence="14">
    <location>
        <begin position="874"/>
        <end position="914"/>
    </location>
</feature>
<dbReference type="FunFam" id="2.30.30.60:FF:000001">
    <property type="entry name" value="MscS Mechanosensitive ion channel"/>
    <property type="match status" value="1"/>
</dbReference>
<dbReference type="Pfam" id="PF12795">
    <property type="entry name" value="MscS_porin"/>
    <property type="match status" value="1"/>
</dbReference>
<dbReference type="SUPFAM" id="SSF82861">
    <property type="entry name" value="Mechanosensitive channel protein MscS (YggB), transmembrane region"/>
    <property type="match status" value="1"/>
</dbReference>
<evidence type="ECO:0000256" key="6">
    <source>
        <dbReference type="ARBA" id="ARBA00022989"/>
    </source>
</evidence>
<feature type="transmembrane region" description="Helical" evidence="8">
    <location>
        <begin position="782"/>
        <end position="806"/>
    </location>
</feature>
<dbReference type="PANTHER" id="PTHR30347:SF1">
    <property type="entry name" value="MECHANOSENSITIVE CHANNEL MSCK"/>
    <property type="match status" value="1"/>
</dbReference>